<proteinExistence type="predicted"/>
<reference evidence="1 2" key="1">
    <citation type="journal article" date="2016" name="C (Basel)">
        <title>Selective Growth of and Electricity Production by Marine Exoelectrogenic Bacteria in Self-Aggregated Hydrogel of Microbially Reduced Graphene Oxide.</title>
        <authorList>
            <person name="Yoshida N."/>
            <person name="Goto Y."/>
            <person name="Miyata Y."/>
        </authorList>
    </citation>
    <scope>NUCLEOTIDE SEQUENCE [LARGE SCALE GENOMIC DNA]</scope>
    <source>
        <strain evidence="1 2">NIT-T3</strain>
    </source>
</reference>
<protein>
    <recommendedName>
        <fullName evidence="3">Haem-binding uptake Tiki superfamily ChaN domain-containing protein</fullName>
    </recommendedName>
</protein>
<reference evidence="1 2" key="2">
    <citation type="journal article" date="2021" name="Int. J. Syst. Evol. Microbiol.">
        <title>Isolation and Polyphasic Characterization of Desulfuromonas versatilis sp. Nov., an Electrogenic Bacteria Capable of Versatile Metabolism Isolated from a Graphene Oxide-Reducing Enrichment Culture.</title>
        <authorList>
            <person name="Xie L."/>
            <person name="Yoshida N."/>
            <person name="Ishii S."/>
            <person name="Meng L."/>
        </authorList>
    </citation>
    <scope>NUCLEOTIDE SEQUENCE [LARGE SCALE GENOMIC DNA]</scope>
    <source>
        <strain evidence="1 2">NIT-T3</strain>
    </source>
</reference>
<accession>A0ABN6DWY7</accession>
<name>A0ABN6DWY7_9BACT</name>
<dbReference type="EMBL" id="AP024355">
    <property type="protein sequence ID" value="BCR04312.1"/>
    <property type="molecule type" value="Genomic_DNA"/>
</dbReference>
<evidence type="ECO:0000313" key="2">
    <source>
        <dbReference type="Proteomes" id="UP001319827"/>
    </source>
</evidence>
<gene>
    <name evidence="1" type="ORF">DESUT3_13810</name>
</gene>
<evidence type="ECO:0000313" key="1">
    <source>
        <dbReference type="EMBL" id="BCR04312.1"/>
    </source>
</evidence>
<organism evidence="1 2">
    <name type="scientific">Desulfuromonas versatilis</name>
    <dbReference type="NCBI Taxonomy" id="2802975"/>
    <lineage>
        <taxon>Bacteria</taxon>
        <taxon>Pseudomonadati</taxon>
        <taxon>Thermodesulfobacteriota</taxon>
        <taxon>Desulfuromonadia</taxon>
        <taxon>Desulfuromonadales</taxon>
        <taxon>Desulfuromonadaceae</taxon>
        <taxon>Desulfuromonas</taxon>
    </lineage>
</organism>
<sequence length="208" mass="22729">MHIEAGLAGVNPLTGAPAGGPGPSALDSRYRRRWQESLDPFMESGDWMDSSTAANGPALYNSRIIDTYLKLLARKYPRVEVPALLNYAGMEPYEVADQGHWFTQEQVDRFHEKIVQLTGNEQISREAGRYAASAESLGAMRQFILAMATPGQALILLATGAGHMTRSTSYKARLISPNKAEVLAIPHPGTLRSPFNVPIAWGSSRPYS</sequence>
<dbReference type="Proteomes" id="UP001319827">
    <property type="component" value="Chromosome"/>
</dbReference>
<evidence type="ECO:0008006" key="3">
    <source>
        <dbReference type="Google" id="ProtNLM"/>
    </source>
</evidence>
<keyword evidence="2" id="KW-1185">Reference proteome</keyword>